<dbReference type="InterPro" id="IPR036584">
    <property type="entry name" value="FliS_sf"/>
</dbReference>
<dbReference type="PANTHER" id="PTHR34773">
    <property type="entry name" value="FLAGELLAR SECRETION CHAPERONE FLIS"/>
    <property type="match status" value="1"/>
</dbReference>
<evidence type="ECO:0000256" key="2">
    <source>
        <dbReference type="ARBA" id="ARBA00008787"/>
    </source>
</evidence>
<dbReference type="GO" id="GO:0044780">
    <property type="term" value="P:bacterial-type flagellum assembly"/>
    <property type="evidence" value="ECO:0007669"/>
    <property type="project" value="InterPro"/>
</dbReference>
<dbReference type="GO" id="GO:0071973">
    <property type="term" value="P:bacterial-type flagellum-dependent cell motility"/>
    <property type="evidence" value="ECO:0007669"/>
    <property type="project" value="TreeGrafter"/>
</dbReference>
<dbReference type="PANTHER" id="PTHR34773:SF1">
    <property type="entry name" value="FLAGELLAR SECRETION CHAPERONE FLIS"/>
    <property type="match status" value="1"/>
</dbReference>
<comment type="subcellular location">
    <subcellularLocation>
        <location evidence="1">Cytoplasm</location>
        <location evidence="1">Cytosol</location>
    </subcellularLocation>
</comment>
<keyword evidence="6" id="KW-0966">Cell projection</keyword>
<accession>A0A6P2D529</accession>
<name>A0A6P2D529_9BACT</name>
<evidence type="ECO:0000256" key="1">
    <source>
        <dbReference type="ARBA" id="ARBA00004514"/>
    </source>
</evidence>
<sequence>MNAYRRYQQTQPDTGWTRMDLLLALYDKALEHLDKAEAALGAGDMSGAVGRLSKAQTVIMALADGVRVEVNPEANTNILRLYEFAVTTLSQPSVANVASVRKILRTLREGFEAVRVEANEMERSGRVAAMQNGQILSATA</sequence>
<evidence type="ECO:0000313" key="6">
    <source>
        <dbReference type="EMBL" id="VTR96401.1"/>
    </source>
</evidence>
<dbReference type="Pfam" id="PF02561">
    <property type="entry name" value="FliS"/>
    <property type="match status" value="1"/>
</dbReference>
<keyword evidence="3" id="KW-0963">Cytoplasm</keyword>
<dbReference type="InterPro" id="IPR003713">
    <property type="entry name" value="FliS"/>
</dbReference>
<keyword evidence="6" id="KW-0282">Flagellum</keyword>
<dbReference type="KEGG" id="gms:SOIL9_13130"/>
<keyword evidence="5" id="KW-0143">Chaperone</keyword>
<keyword evidence="4" id="KW-1005">Bacterial flagellum biogenesis</keyword>
<protein>
    <recommendedName>
        <fullName evidence="8">Flagellar protein FliS</fullName>
    </recommendedName>
</protein>
<dbReference type="GO" id="GO:0005829">
    <property type="term" value="C:cytosol"/>
    <property type="evidence" value="ECO:0007669"/>
    <property type="project" value="UniProtKB-SubCell"/>
</dbReference>
<evidence type="ECO:0000256" key="4">
    <source>
        <dbReference type="ARBA" id="ARBA00022795"/>
    </source>
</evidence>
<evidence type="ECO:0000256" key="3">
    <source>
        <dbReference type="ARBA" id="ARBA00022490"/>
    </source>
</evidence>
<evidence type="ECO:0008006" key="8">
    <source>
        <dbReference type="Google" id="ProtNLM"/>
    </source>
</evidence>
<dbReference type="EMBL" id="LR593886">
    <property type="protein sequence ID" value="VTR96401.1"/>
    <property type="molecule type" value="Genomic_DNA"/>
</dbReference>
<organism evidence="6 7">
    <name type="scientific">Gemmata massiliana</name>
    <dbReference type="NCBI Taxonomy" id="1210884"/>
    <lineage>
        <taxon>Bacteria</taxon>
        <taxon>Pseudomonadati</taxon>
        <taxon>Planctomycetota</taxon>
        <taxon>Planctomycetia</taxon>
        <taxon>Gemmatales</taxon>
        <taxon>Gemmataceae</taxon>
        <taxon>Gemmata</taxon>
    </lineage>
</organism>
<gene>
    <name evidence="6" type="ORF">SOIL9_13130</name>
</gene>
<keyword evidence="6" id="KW-0969">Cilium</keyword>
<dbReference type="Gene3D" id="1.20.120.340">
    <property type="entry name" value="Flagellar protein FliS"/>
    <property type="match status" value="1"/>
</dbReference>
<dbReference type="SUPFAM" id="SSF101116">
    <property type="entry name" value="Flagellar export chaperone FliS"/>
    <property type="match status" value="1"/>
</dbReference>
<dbReference type="RefSeq" id="WP_162670690.1">
    <property type="nucleotide sequence ID" value="NZ_LR593886.1"/>
</dbReference>
<proteinExistence type="inferred from homology"/>
<dbReference type="AlphaFoldDB" id="A0A6P2D529"/>
<evidence type="ECO:0000313" key="7">
    <source>
        <dbReference type="Proteomes" id="UP000464178"/>
    </source>
</evidence>
<evidence type="ECO:0000256" key="5">
    <source>
        <dbReference type="ARBA" id="ARBA00023186"/>
    </source>
</evidence>
<dbReference type="Proteomes" id="UP000464178">
    <property type="component" value="Chromosome"/>
</dbReference>
<keyword evidence="7" id="KW-1185">Reference proteome</keyword>
<comment type="similarity">
    <text evidence="2">Belongs to the FliS family.</text>
</comment>
<reference evidence="6 7" key="1">
    <citation type="submission" date="2019-05" db="EMBL/GenBank/DDBJ databases">
        <authorList>
            <consortium name="Science for Life Laboratories"/>
        </authorList>
    </citation>
    <scope>NUCLEOTIDE SEQUENCE [LARGE SCALE GENOMIC DNA]</scope>
    <source>
        <strain evidence="6">Soil9</strain>
    </source>
</reference>